<dbReference type="PANTHER" id="PTHR34846">
    <property type="entry name" value="4-CARBOXYMUCONOLACTONE DECARBOXYLASE FAMILY PROTEIN (AFU_ORTHOLOGUE AFUA_6G11590)"/>
    <property type="match status" value="1"/>
</dbReference>
<dbReference type="OrthoDB" id="9801997at2"/>
<dbReference type="Proteomes" id="UP000215374">
    <property type="component" value="Chromosome 1"/>
</dbReference>
<reference evidence="2 4" key="1">
    <citation type="submission" date="2014-08" db="EMBL/GenBank/DDBJ databases">
        <title>Complete genome sequence of Corynebacterium imitans DSM 44264, isolated from a five-month-old boy with suspected pharyngeal diphtheria.</title>
        <authorList>
            <person name="Mollmann S."/>
            <person name="Albersmeier A."/>
            <person name="Ruckert C."/>
            <person name="Tauch A."/>
        </authorList>
    </citation>
    <scope>NUCLEOTIDE SEQUENCE [LARGE SCALE GENOMIC DNA]</scope>
    <source>
        <strain evidence="2 4">DSM 44264</strain>
    </source>
</reference>
<dbReference type="EMBL" id="CP009211">
    <property type="protein sequence ID" value="AIJ32829.1"/>
    <property type="molecule type" value="Genomic_DNA"/>
</dbReference>
<dbReference type="Proteomes" id="UP000028780">
    <property type="component" value="Chromosome"/>
</dbReference>
<keyword evidence="3" id="KW-0560">Oxidoreductase</keyword>
<dbReference type="AlphaFoldDB" id="A0A076NED0"/>
<dbReference type="KEGG" id="cii:CIMIT_01930"/>
<dbReference type="STRING" id="156978.CIMIT_01930"/>
<reference evidence="3 5" key="2">
    <citation type="submission" date="2017-06" db="EMBL/GenBank/DDBJ databases">
        <authorList>
            <consortium name="Pathogen Informatics"/>
        </authorList>
    </citation>
    <scope>NUCLEOTIDE SEQUENCE [LARGE SCALE GENOMIC DNA]</scope>
    <source>
        <strain evidence="3 5">NCTC13015</strain>
    </source>
</reference>
<protein>
    <submittedName>
        <fullName evidence="3">Alkylhydroperoxidase</fullName>
    </submittedName>
</protein>
<dbReference type="SUPFAM" id="SSF69118">
    <property type="entry name" value="AhpD-like"/>
    <property type="match status" value="1"/>
</dbReference>
<dbReference type="PANTHER" id="PTHR34846:SF5">
    <property type="entry name" value="CARBOXYMUCONOLACTONE DECARBOXYLASE-LIKE DOMAIN-CONTAINING PROTEIN"/>
    <property type="match status" value="1"/>
</dbReference>
<evidence type="ECO:0000259" key="1">
    <source>
        <dbReference type="Pfam" id="PF02627"/>
    </source>
</evidence>
<sequence length="159" mass="18232">MTPRHVPNEIIDMFYPPMQYLRENTDPDHAHLVCVRATAVNGCPVCTAIHRRNAREYGWSEDYILKVEQWTRHAREFSETEALVLELADALTELEDTPESLSEDLWERATEAFGEEYVRALIVGAVGVNSFNRLGIAFQQDPKKVLRVTEFDLAPADKR</sequence>
<dbReference type="Gene3D" id="1.20.1290.10">
    <property type="entry name" value="AhpD-like"/>
    <property type="match status" value="1"/>
</dbReference>
<evidence type="ECO:0000313" key="3">
    <source>
        <dbReference type="EMBL" id="SNV58650.1"/>
    </source>
</evidence>
<organism evidence="2 4">
    <name type="scientific">Corynebacterium imitans</name>
    <dbReference type="NCBI Taxonomy" id="156978"/>
    <lineage>
        <taxon>Bacteria</taxon>
        <taxon>Bacillati</taxon>
        <taxon>Actinomycetota</taxon>
        <taxon>Actinomycetes</taxon>
        <taxon>Mycobacteriales</taxon>
        <taxon>Corynebacteriaceae</taxon>
        <taxon>Corynebacterium</taxon>
    </lineage>
</organism>
<evidence type="ECO:0000313" key="4">
    <source>
        <dbReference type="Proteomes" id="UP000028780"/>
    </source>
</evidence>
<dbReference type="RefSeq" id="WP_038588370.1">
    <property type="nucleotide sequence ID" value="NZ_CP009211.1"/>
</dbReference>
<dbReference type="HOGENOM" id="CLU_082760_6_0_11"/>
<accession>A0A076NED0</accession>
<evidence type="ECO:0000313" key="5">
    <source>
        <dbReference type="Proteomes" id="UP000215374"/>
    </source>
</evidence>
<dbReference type="InterPro" id="IPR003779">
    <property type="entry name" value="CMD-like"/>
</dbReference>
<keyword evidence="3" id="KW-0575">Peroxidase</keyword>
<feature type="domain" description="Carboxymuconolactone decarboxylase-like" evidence="1">
    <location>
        <begin position="26"/>
        <end position="72"/>
    </location>
</feature>
<gene>
    <name evidence="2" type="ORF">CIMIT_01930</name>
    <name evidence="3" type="ORF">SAMEA4535761_00452</name>
</gene>
<dbReference type="EMBL" id="LT906467">
    <property type="protein sequence ID" value="SNV58650.1"/>
    <property type="molecule type" value="Genomic_DNA"/>
</dbReference>
<dbReference type="Pfam" id="PF02627">
    <property type="entry name" value="CMD"/>
    <property type="match status" value="1"/>
</dbReference>
<evidence type="ECO:0000313" key="2">
    <source>
        <dbReference type="EMBL" id="AIJ32829.1"/>
    </source>
</evidence>
<dbReference type="GO" id="GO:0051920">
    <property type="term" value="F:peroxiredoxin activity"/>
    <property type="evidence" value="ECO:0007669"/>
    <property type="project" value="InterPro"/>
</dbReference>
<proteinExistence type="predicted"/>
<dbReference type="InterPro" id="IPR029032">
    <property type="entry name" value="AhpD-like"/>
</dbReference>
<name>A0A076NED0_9CORY</name>
<keyword evidence="4" id="KW-1185">Reference proteome</keyword>
<dbReference type="eggNOG" id="COG2128">
    <property type="taxonomic scope" value="Bacteria"/>
</dbReference>